<dbReference type="Pfam" id="PF01381">
    <property type="entry name" value="HTH_3"/>
    <property type="match status" value="1"/>
</dbReference>
<keyword evidence="3" id="KW-1185">Reference proteome</keyword>
<feature type="domain" description="HTH cro/C1-type" evidence="1">
    <location>
        <begin position="35"/>
        <end position="92"/>
    </location>
</feature>
<dbReference type="AlphaFoldDB" id="A0A402DNF2"/>
<dbReference type="Proteomes" id="UP000289954">
    <property type="component" value="Unassembled WGS sequence"/>
</dbReference>
<dbReference type="InterPro" id="IPR010982">
    <property type="entry name" value="Lambda_DNA-bd_dom_sf"/>
</dbReference>
<proteinExistence type="predicted"/>
<dbReference type="InterPro" id="IPR001387">
    <property type="entry name" value="Cro/C1-type_HTH"/>
</dbReference>
<dbReference type="Gene3D" id="1.10.260.40">
    <property type="entry name" value="lambda repressor-like DNA-binding domains"/>
    <property type="match status" value="1"/>
</dbReference>
<dbReference type="GO" id="GO:0003677">
    <property type="term" value="F:DNA binding"/>
    <property type="evidence" value="ECO:0007669"/>
    <property type="project" value="InterPro"/>
</dbReference>
<dbReference type="SMART" id="SM00530">
    <property type="entry name" value="HTH_XRE"/>
    <property type="match status" value="1"/>
</dbReference>
<evidence type="ECO:0000313" key="2">
    <source>
        <dbReference type="EMBL" id="GCE75654.1"/>
    </source>
</evidence>
<name>A0A402DNF2_9CELL</name>
<protein>
    <recommendedName>
        <fullName evidence="1">HTH cro/C1-type domain-containing protein</fullName>
    </recommendedName>
</protein>
<evidence type="ECO:0000313" key="3">
    <source>
        <dbReference type="Proteomes" id="UP000289954"/>
    </source>
</evidence>
<comment type="caution">
    <text evidence="2">The sequence shown here is derived from an EMBL/GenBank/DDBJ whole genome shotgun (WGS) entry which is preliminary data.</text>
</comment>
<dbReference type="SUPFAM" id="SSF47413">
    <property type="entry name" value="lambda repressor-like DNA-binding domains"/>
    <property type="match status" value="1"/>
</dbReference>
<dbReference type="EMBL" id="BIMR01000038">
    <property type="protein sequence ID" value="GCE75654.1"/>
    <property type="molecule type" value="Genomic_DNA"/>
</dbReference>
<organism evidence="2 3">
    <name type="scientific">Cellulomonas biazotea</name>
    <dbReference type="NCBI Taxonomy" id="1709"/>
    <lineage>
        <taxon>Bacteria</taxon>
        <taxon>Bacillati</taxon>
        <taxon>Actinomycetota</taxon>
        <taxon>Actinomycetes</taxon>
        <taxon>Micrococcales</taxon>
        <taxon>Cellulomonadaceae</taxon>
        <taxon>Cellulomonas</taxon>
    </lineage>
</organism>
<dbReference type="PROSITE" id="PS50943">
    <property type="entry name" value="HTH_CROC1"/>
    <property type="match status" value="1"/>
</dbReference>
<dbReference type="CDD" id="cd00093">
    <property type="entry name" value="HTH_XRE"/>
    <property type="match status" value="1"/>
</dbReference>
<accession>A0A402DNF2</accession>
<reference evidence="2 3" key="1">
    <citation type="submission" date="2019-01" db="EMBL/GenBank/DDBJ databases">
        <title>Draft genome sequence of Cellulomonas takizawaensis strain TKZ-21.</title>
        <authorList>
            <person name="Yamamura H."/>
            <person name="Hayashi T."/>
            <person name="Hamada M."/>
            <person name="Serisawa Y."/>
            <person name="Matsuyama K."/>
            <person name="Nakagawa Y."/>
            <person name="Otoguro M."/>
            <person name="Yanagida F."/>
            <person name="Hayakawa M."/>
        </authorList>
    </citation>
    <scope>NUCLEOTIDE SEQUENCE [LARGE SCALE GENOMIC DNA]</scope>
    <source>
        <strain evidence="2 3">NBRC12680</strain>
    </source>
</reference>
<evidence type="ECO:0000259" key="1">
    <source>
        <dbReference type="PROSITE" id="PS50943"/>
    </source>
</evidence>
<sequence length="95" mass="10673">MPRHRDAPRDVVADWPAGAPTSLGGRYAQLVAITIATELDRRQWSQRELARRAGVSHVTIANITSGRNWPDIETLARIEDALERVLLPADRLHRT</sequence>
<gene>
    <name evidence="2" type="ORF">CBZ_07100</name>
</gene>